<dbReference type="Pfam" id="PF00130">
    <property type="entry name" value="C1_1"/>
    <property type="match status" value="1"/>
</dbReference>
<dbReference type="GO" id="GO:0030496">
    <property type="term" value="C:midbody"/>
    <property type="evidence" value="ECO:0007669"/>
    <property type="project" value="TreeGrafter"/>
</dbReference>
<dbReference type="GO" id="GO:0032154">
    <property type="term" value="C:cleavage furrow"/>
    <property type="evidence" value="ECO:0007669"/>
    <property type="project" value="TreeGrafter"/>
</dbReference>
<dbReference type="GO" id="GO:0051233">
    <property type="term" value="C:spindle midzone"/>
    <property type="evidence" value="ECO:0007669"/>
    <property type="project" value="TreeGrafter"/>
</dbReference>
<accession>A0AAV2KZJ9</accession>
<proteinExistence type="predicted"/>
<feature type="domain" description="Phorbol-ester/DAG-type" evidence="4">
    <location>
        <begin position="323"/>
        <end position="372"/>
    </location>
</feature>
<dbReference type="GO" id="GO:0005634">
    <property type="term" value="C:nucleus"/>
    <property type="evidence" value="ECO:0007669"/>
    <property type="project" value="TreeGrafter"/>
</dbReference>
<dbReference type="GO" id="GO:0005096">
    <property type="term" value="F:GTPase activator activity"/>
    <property type="evidence" value="ECO:0007669"/>
    <property type="project" value="TreeGrafter"/>
</dbReference>
<keyword evidence="6" id="KW-1185">Reference proteome</keyword>
<name>A0AAV2KZJ9_KNICA</name>
<keyword evidence="1" id="KW-0479">Metal-binding</keyword>
<evidence type="ECO:0000256" key="2">
    <source>
        <dbReference type="ARBA" id="ARBA00022833"/>
    </source>
</evidence>
<sequence>MGESRAVVEELLSLCLQRISMEQSSIDTEREFLEMAKSFEDMRKRCLIAESELKKYKELLVKSDVAKAALDVKLKHVRNQLDLEMQKHLRVERDFQYLQRQMQLMCDILVQDSKSSSYLNDEQKCLLATFEHKNQNGTLHRTGKRLCVIDESSFLSHSDISYDRTDDDVDLDCTVLKPLKSRARERRRSSMGKKCRTNVTTEVQTQVQTQVQDRLPLEKEVETIVKATVLTHESAQIHMVVGVTQNQGPRLSQEMSLVQADQTSVWQPSEDTIEPETVTRTEEFFRNNSSSSAFSNICSRTPMRGQTPGKTGYNMSNSTATTKHVFIHKTVIRPESCCGCGKRMRFGKGVVKCRNCRVVVHPEYVRQLQLSATLPIVREIRPSPPCDSISPAVTNVSTSQLKTHLAMIYIGCRSEMEK</sequence>
<evidence type="ECO:0000256" key="1">
    <source>
        <dbReference type="ARBA" id="ARBA00022723"/>
    </source>
</evidence>
<dbReference type="GO" id="GO:0051256">
    <property type="term" value="P:mitotic spindle midzone assembly"/>
    <property type="evidence" value="ECO:0007669"/>
    <property type="project" value="TreeGrafter"/>
</dbReference>
<dbReference type="GO" id="GO:0046872">
    <property type="term" value="F:metal ion binding"/>
    <property type="evidence" value="ECO:0007669"/>
    <property type="project" value="UniProtKB-KW"/>
</dbReference>
<feature type="region of interest" description="Disordered" evidence="3">
    <location>
        <begin position="295"/>
        <end position="316"/>
    </location>
</feature>
<keyword evidence="2" id="KW-0862">Zinc</keyword>
<dbReference type="AlphaFoldDB" id="A0AAV2KZJ9"/>
<dbReference type="PANTHER" id="PTHR46199">
    <property type="entry name" value="RAC GTPASE-ACTIVATING PROTEIN 1"/>
    <property type="match status" value="1"/>
</dbReference>
<dbReference type="Proteomes" id="UP001497482">
    <property type="component" value="Chromosome 20"/>
</dbReference>
<dbReference type="GO" id="GO:0097149">
    <property type="term" value="C:centralspindlin complex"/>
    <property type="evidence" value="ECO:0007669"/>
    <property type="project" value="TreeGrafter"/>
</dbReference>
<evidence type="ECO:0000313" key="5">
    <source>
        <dbReference type="EMBL" id="CAL1595442.1"/>
    </source>
</evidence>
<dbReference type="CDD" id="cd20821">
    <property type="entry name" value="C1_MgcRacGAP"/>
    <property type="match status" value="1"/>
</dbReference>
<dbReference type="EMBL" id="OZ035842">
    <property type="protein sequence ID" value="CAL1595442.1"/>
    <property type="molecule type" value="Genomic_DNA"/>
</dbReference>
<gene>
    <name evidence="5" type="ORF">KC01_LOCUS24245</name>
</gene>
<evidence type="ECO:0000256" key="3">
    <source>
        <dbReference type="SAM" id="MobiDB-lite"/>
    </source>
</evidence>
<protein>
    <recommendedName>
        <fullName evidence="4">Phorbol-ester/DAG-type domain-containing protein</fullName>
    </recommendedName>
</protein>
<dbReference type="GO" id="GO:0000281">
    <property type="term" value="P:mitotic cytokinesis"/>
    <property type="evidence" value="ECO:0007669"/>
    <property type="project" value="TreeGrafter"/>
</dbReference>
<dbReference type="Gene3D" id="3.30.60.20">
    <property type="match status" value="1"/>
</dbReference>
<dbReference type="InterPro" id="IPR002219">
    <property type="entry name" value="PKC_DAG/PE"/>
</dbReference>
<reference evidence="5 6" key="1">
    <citation type="submission" date="2024-04" db="EMBL/GenBank/DDBJ databases">
        <authorList>
            <person name="Waldvogel A.-M."/>
            <person name="Schoenle A."/>
        </authorList>
    </citation>
    <scope>NUCLEOTIDE SEQUENCE [LARGE SCALE GENOMIC DNA]</scope>
</reference>
<dbReference type="PANTHER" id="PTHR46199:SF2">
    <property type="entry name" value="RAC GTPASE-ACTIVATING PROTEIN 1"/>
    <property type="match status" value="1"/>
</dbReference>
<dbReference type="GO" id="GO:0007266">
    <property type="term" value="P:Rho protein signal transduction"/>
    <property type="evidence" value="ECO:0007669"/>
    <property type="project" value="TreeGrafter"/>
</dbReference>
<dbReference type="SUPFAM" id="SSF57889">
    <property type="entry name" value="Cysteine-rich domain"/>
    <property type="match status" value="1"/>
</dbReference>
<evidence type="ECO:0000313" key="6">
    <source>
        <dbReference type="Proteomes" id="UP001497482"/>
    </source>
</evidence>
<evidence type="ECO:0000259" key="4">
    <source>
        <dbReference type="PROSITE" id="PS50081"/>
    </source>
</evidence>
<dbReference type="PROSITE" id="PS50081">
    <property type="entry name" value="ZF_DAG_PE_2"/>
    <property type="match status" value="1"/>
</dbReference>
<organism evidence="5 6">
    <name type="scientific">Knipowitschia caucasica</name>
    <name type="common">Caucasian dwarf goby</name>
    <name type="synonym">Pomatoschistus caucasicus</name>
    <dbReference type="NCBI Taxonomy" id="637954"/>
    <lineage>
        <taxon>Eukaryota</taxon>
        <taxon>Metazoa</taxon>
        <taxon>Chordata</taxon>
        <taxon>Craniata</taxon>
        <taxon>Vertebrata</taxon>
        <taxon>Euteleostomi</taxon>
        <taxon>Actinopterygii</taxon>
        <taxon>Neopterygii</taxon>
        <taxon>Teleostei</taxon>
        <taxon>Neoteleostei</taxon>
        <taxon>Acanthomorphata</taxon>
        <taxon>Gobiaria</taxon>
        <taxon>Gobiiformes</taxon>
        <taxon>Gobioidei</taxon>
        <taxon>Gobiidae</taxon>
        <taxon>Gobiinae</taxon>
        <taxon>Knipowitschia</taxon>
    </lineage>
</organism>
<dbReference type="InterPro" id="IPR046349">
    <property type="entry name" value="C1-like_sf"/>
</dbReference>